<evidence type="ECO:0000313" key="3">
    <source>
        <dbReference type="Proteomes" id="UP000574067"/>
    </source>
</evidence>
<proteinExistence type="predicted"/>
<feature type="domain" description="Cadherin-like" evidence="1">
    <location>
        <begin position="3"/>
        <end position="56"/>
    </location>
</feature>
<feature type="domain" description="Cadherin-like" evidence="1">
    <location>
        <begin position="255"/>
        <end position="345"/>
    </location>
</feature>
<reference evidence="2 3" key="1">
    <citation type="submission" date="2020-04" db="EMBL/GenBank/DDBJ databases">
        <title>Azohydromonas sp. isolated from soil.</title>
        <authorList>
            <person name="Dahal R.H."/>
        </authorList>
    </citation>
    <scope>NUCLEOTIDE SEQUENCE [LARGE SCALE GENOMIC DNA]</scope>
    <source>
        <strain evidence="2 3">G-1-1-14</strain>
    </source>
</reference>
<name>A0A848FIV2_9BURK</name>
<feature type="non-terminal residue" evidence="2">
    <location>
        <position position="596"/>
    </location>
</feature>
<dbReference type="RefSeq" id="WP_169164060.1">
    <property type="nucleotide sequence ID" value="NZ_JABBFW010000067.1"/>
</dbReference>
<dbReference type="InterPro" id="IPR041690">
    <property type="entry name" value="Cadherin_5"/>
</dbReference>
<feature type="domain" description="Cadherin-like" evidence="1">
    <location>
        <begin position="546"/>
        <end position="595"/>
    </location>
</feature>
<feature type="domain" description="Cadherin-like" evidence="1">
    <location>
        <begin position="157"/>
        <end position="251"/>
    </location>
</feature>
<dbReference type="EMBL" id="JABBFW010000067">
    <property type="protein sequence ID" value="NML19172.1"/>
    <property type="molecule type" value="Genomic_DNA"/>
</dbReference>
<comment type="caution">
    <text evidence="2">The sequence shown here is derived from an EMBL/GenBank/DDBJ whole genome shotgun (WGS) entry which is preliminary data.</text>
</comment>
<dbReference type="Proteomes" id="UP000574067">
    <property type="component" value="Unassembled WGS sequence"/>
</dbReference>
<accession>A0A848FIV2</accession>
<organism evidence="2 3">
    <name type="scientific">Azohydromonas caseinilytica</name>
    <dbReference type="NCBI Taxonomy" id="2728836"/>
    <lineage>
        <taxon>Bacteria</taxon>
        <taxon>Pseudomonadati</taxon>
        <taxon>Pseudomonadota</taxon>
        <taxon>Betaproteobacteria</taxon>
        <taxon>Burkholderiales</taxon>
        <taxon>Sphaerotilaceae</taxon>
        <taxon>Azohydromonas</taxon>
    </lineage>
</organism>
<dbReference type="NCBIfam" id="NF012211">
    <property type="entry name" value="tand_rpt_95"/>
    <property type="match status" value="6"/>
</dbReference>
<feature type="domain" description="Cadherin-like" evidence="1">
    <location>
        <begin position="352"/>
        <end position="440"/>
    </location>
</feature>
<feature type="non-terminal residue" evidence="2">
    <location>
        <position position="1"/>
    </location>
</feature>
<dbReference type="Pfam" id="PF17892">
    <property type="entry name" value="Cadherin_5"/>
    <property type="match status" value="7"/>
</dbReference>
<sequence>SAALSVSTLTVDHGTAAQNADGSWTITPAANYHGALKLSYGVSDGKATTAATLGLTLASVEDAPAASGTRAQLAAGSEDTAYTVTLAQLLQGFTDGDGDRLSITTLTVDHGTAAQNADGSWTITPEANYSGALVLSYGVTDGQATTAATLGLALNAVNDAPVLSGAQAQLAEGSEDTAYTVTLAQLLQGFGDVDSATLSVASLAVDHGTAVRNADGSWTITPAANHHGALVLSYLVSDGQATTAATLNLTLAGVEDAPVLGGEPAVLAAAADNRAYTVSLAQLLQGFADGDGDALWVTGLTVDHGTAQQNADGSWTITLEAGYLGALTLSYGVTDGQATTAATLLTQVVPGNDAPVLSGEPATLQPGSEDASYTVTLAQLLQGFTDVDSTELSVASLTLEHGTAVQNADGSWTITPEPDYHGTLVLSYVVSDGVDGTPATLALELGAVNDAPVLAGEPAVLPQASMNHAYTVTLEQLLQGFADVDGDQLSVTQLTLEHGTAVQNADGSWSITLQENYHGALVLSYVVSDGSASTAATLALDVNPGNEAPVLSTEQAWLQPGAEDSAYTVSLAQLLQGFADAEGDALSVTQLTVDHG</sequence>
<protein>
    <submittedName>
        <fullName evidence="2">Cadherin-like domain-containing protein</fullName>
    </submittedName>
</protein>
<feature type="domain" description="Cadherin-like" evidence="1">
    <location>
        <begin position="61"/>
        <end position="151"/>
    </location>
</feature>
<evidence type="ECO:0000313" key="2">
    <source>
        <dbReference type="EMBL" id="NML19172.1"/>
    </source>
</evidence>
<keyword evidence="3" id="KW-1185">Reference proteome</keyword>
<evidence type="ECO:0000259" key="1">
    <source>
        <dbReference type="Pfam" id="PF17892"/>
    </source>
</evidence>
<feature type="domain" description="Cadherin-like" evidence="1">
    <location>
        <begin position="448"/>
        <end position="543"/>
    </location>
</feature>
<dbReference type="Gene3D" id="2.60.40.3440">
    <property type="match status" value="4"/>
</dbReference>
<gene>
    <name evidence="2" type="ORF">HHL10_29820</name>
</gene>
<dbReference type="AlphaFoldDB" id="A0A848FIV2"/>